<feature type="transmembrane region" description="Helical" evidence="8">
    <location>
        <begin position="21"/>
        <end position="42"/>
    </location>
</feature>
<evidence type="ECO:0000256" key="6">
    <source>
        <dbReference type="ARBA" id="ARBA00022989"/>
    </source>
</evidence>
<protein>
    <submittedName>
        <fullName evidence="10">ABC transporter permease</fullName>
    </submittedName>
</protein>
<dbReference type="AlphaFoldDB" id="A0AA96WFK3"/>
<dbReference type="PANTHER" id="PTHR42929">
    <property type="entry name" value="INNER MEMBRANE ABC TRANSPORTER PERMEASE PROTEIN YDCU-RELATED-RELATED"/>
    <property type="match status" value="1"/>
</dbReference>
<reference evidence="10" key="1">
    <citation type="submission" date="2020-05" db="EMBL/GenBank/DDBJ databases">
        <authorList>
            <person name="Zhu T."/>
            <person name="Keshari N."/>
            <person name="Lu X."/>
        </authorList>
    </citation>
    <scope>NUCLEOTIDE SEQUENCE</scope>
    <source>
        <strain evidence="10">NK1-12</strain>
    </source>
</reference>
<evidence type="ECO:0000259" key="9">
    <source>
        <dbReference type="PROSITE" id="PS50928"/>
    </source>
</evidence>
<dbReference type="InterPro" id="IPR035906">
    <property type="entry name" value="MetI-like_sf"/>
</dbReference>
<gene>
    <name evidence="10" type="ORF">HJG54_15525</name>
</gene>
<keyword evidence="6 8" id="KW-1133">Transmembrane helix</keyword>
<dbReference type="InterPro" id="IPR000515">
    <property type="entry name" value="MetI-like"/>
</dbReference>
<dbReference type="Pfam" id="PF00528">
    <property type="entry name" value="BPD_transp_1"/>
    <property type="match status" value="1"/>
</dbReference>
<dbReference type="Gene3D" id="1.10.3720.10">
    <property type="entry name" value="MetI-like"/>
    <property type="match status" value="1"/>
</dbReference>
<organism evidence="10">
    <name type="scientific">Leptolyngbya sp. NK1-12</name>
    <dbReference type="NCBI Taxonomy" id="2547451"/>
    <lineage>
        <taxon>Bacteria</taxon>
        <taxon>Bacillati</taxon>
        <taxon>Cyanobacteriota</taxon>
        <taxon>Cyanophyceae</taxon>
        <taxon>Leptolyngbyales</taxon>
        <taxon>Leptolyngbyaceae</taxon>
        <taxon>Leptolyngbya group</taxon>
        <taxon>Leptolyngbya</taxon>
    </lineage>
</organism>
<feature type="transmembrane region" description="Helical" evidence="8">
    <location>
        <begin position="151"/>
        <end position="181"/>
    </location>
</feature>
<dbReference type="EMBL" id="CP053586">
    <property type="protein sequence ID" value="WNZ24129.1"/>
    <property type="molecule type" value="Genomic_DNA"/>
</dbReference>
<dbReference type="PROSITE" id="PS50928">
    <property type="entry name" value="ABC_TM1"/>
    <property type="match status" value="1"/>
</dbReference>
<dbReference type="GO" id="GO:0005886">
    <property type="term" value="C:plasma membrane"/>
    <property type="evidence" value="ECO:0007669"/>
    <property type="project" value="UniProtKB-SubCell"/>
</dbReference>
<feature type="transmembrane region" description="Helical" evidence="8">
    <location>
        <begin position="202"/>
        <end position="235"/>
    </location>
</feature>
<dbReference type="SUPFAM" id="SSF161098">
    <property type="entry name" value="MetI-like"/>
    <property type="match status" value="1"/>
</dbReference>
<keyword evidence="3 8" id="KW-0813">Transport</keyword>
<sequence>MTTVNLSNPRRFSLKFTEEQLILPLAGFLIAFYIMPLIVLLARSFQAQPNTASFSVEQYLRFFQDPVNLDIWRYSLSLGFWCTLICLLLGYPLAYIYIRAENRWQTILTFLIMLPLLTSIVVRTFAWIVILGREGLINSFLRAIGMIDQPLSLLFTHTGVVIALSQIMLPFMVLPLTAAMIRVDMRLMDASISLGAGAWRTFLWVFVPLTLPGIISGCLLVFAISISAFVTPSIIGGGRVLYMPNIIYQQSILLLDWNFAAAISVVLLVTVIAVVIGLSVLNRISRSYVHS</sequence>
<keyword evidence="5 8" id="KW-0812">Transmembrane</keyword>
<feature type="domain" description="ABC transmembrane type-1" evidence="9">
    <location>
        <begin position="72"/>
        <end position="278"/>
    </location>
</feature>
<name>A0AA96WFK3_9CYAN</name>
<evidence type="ECO:0000256" key="5">
    <source>
        <dbReference type="ARBA" id="ARBA00022692"/>
    </source>
</evidence>
<evidence type="ECO:0000256" key="3">
    <source>
        <dbReference type="ARBA" id="ARBA00022448"/>
    </source>
</evidence>
<comment type="subcellular location">
    <subcellularLocation>
        <location evidence="1 8">Cell membrane</location>
        <topology evidence="1 8">Multi-pass membrane protein</topology>
    </subcellularLocation>
</comment>
<dbReference type="CDD" id="cd06261">
    <property type="entry name" value="TM_PBP2"/>
    <property type="match status" value="1"/>
</dbReference>
<evidence type="ECO:0000256" key="7">
    <source>
        <dbReference type="ARBA" id="ARBA00023136"/>
    </source>
</evidence>
<evidence type="ECO:0000256" key="2">
    <source>
        <dbReference type="ARBA" id="ARBA00007069"/>
    </source>
</evidence>
<keyword evidence="7 8" id="KW-0472">Membrane</keyword>
<feature type="transmembrane region" description="Helical" evidence="8">
    <location>
        <begin position="259"/>
        <end position="281"/>
    </location>
</feature>
<evidence type="ECO:0000313" key="10">
    <source>
        <dbReference type="EMBL" id="WNZ24129.1"/>
    </source>
</evidence>
<dbReference type="GO" id="GO:0055085">
    <property type="term" value="P:transmembrane transport"/>
    <property type="evidence" value="ECO:0007669"/>
    <property type="project" value="InterPro"/>
</dbReference>
<proteinExistence type="inferred from homology"/>
<comment type="similarity">
    <text evidence="2">Belongs to the binding-protein-dependent transport system permease family. CysTW subfamily.</text>
</comment>
<evidence type="ECO:0000256" key="4">
    <source>
        <dbReference type="ARBA" id="ARBA00022475"/>
    </source>
</evidence>
<feature type="transmembrane region" description="Helical" evidence="8">
    <location>
        <begin position="110"/>
        <end position="131"/>
    </location>
</feature>
<evidence type="ECO:0000256" key="8">
    <source>
        <dbReference type="RuleBase" id="RU363032"/>
    </source>
</evidence>
<accession>A0AA96WFK3</accession>
<evidence type="ECO:0000256" key="1">
    <source>
        <dbReference type="ARBA" id="ARBA00004651"/>
    </source>
</evidence>
<dbReference type="RefSeq" id="WP_316429768.1">
    <property type="nucleotide sequence ID" value="NZ_CP053586.1"/>
</dbReference>
<keyword evidence="4" id="KW-1003">Cell membrane</keyword>
<feature type="transmembrane region" description="Helical" evidence="8">
    <location>
        <begin position="78"/>
        <end position="98"/>
    </location>
</feature>
<dbReference type="PANTHER" id="PTHR42929:SF5">
    <property type="entry name" value="ABC TRANSPORTER PERMEASE PROTEIN"/>
    <property type="match status" value="1"/>
</dbReference>